<comment type="catalytic activity">
    <reaction evidence="12">
        <text>leukotriene C4(in) + ATP + H2O = leukotriene C4(out) + ADP + phosphate + H(+)</text>
        <dbReference type="Rhea" id="RHEA:38963"/>
        <dbReference type="ChEBI" id="CHEBI:15377"/>
        <dbReference type="ChEBI" id="CHEBI:15378"/>
        <dbReference type="ChEBI" id="CHEBI:30616"/>
        <dbReference type="ChEBI" id="CHEBI:43474"/>
        <dbReference type="ChEBI" id="CHEBI:57973"/>
        <dbReference type="ChEBI" id="CHEBI:456216"/>
    </reaction>
    <physiologicalReaction direction="left-to-right" evidence="12">
        <dbReference type="Rhea" id="RHEA:38964"/>
    </physiologicalReaction>
</comment>
<evidence type="ECO:0000256" key="8">
    <source>
        <dbReference type="ARBA" id="ARBA00022840"/>
    </source>
</evidence>
<gene>
    <name evidence="17" type="ORF">KQP761_LOCUS2418</name>
</gene>
<evidence type="ECO:0000256" key="10">
    <source>
        <dbReference type="ARBA" id="ARBA00023136"/>
    </source>
</evidence>
<feature type="transmembrane region" description="Helical" evidence="14">
    <location>
        <begin position="1141"/>
        <end position="1159"/>
    </location>
</feature>
<keyword evidence="7" id="KW-0547">Nucleotide-binding</keyword>
<feature type="domain" description="ABC transporter" evidence="15">
    <location>
        <begin position="643"/>
        <end position="889"/>
    </location>
</feature>
<keyword evidence="4" id="KW-0926">Vacuole</keyword>
<feature type="transmembrane region" description="Helical" evidence="14">
    <location>
        <begin position="1046"/>
        <end position="1064"/>
    </location>
</feature>
<dbReference type="CDD" id="cd03244">
    <property type="entry name" value="ABCC_MRP_domain2"/>
    <property type="match status" value="1"/>
</dbReference>
<evidence type="ECO:0000256" key="4">
    <source>
        <dbReference type="ARBA" id="ARBA00022554"/>
    </source>
</evidence>
<keyword evidence="8" id="KW-0067">ATP-binding</keyword>
<evidence type="ECO:0000256" key="7">
    <source>
        <dbReference type="ARBA" id="ARBA00022741"/>
    </source>
</evidence>
<dbReference type="FunFam" id="1.20.1560.10:FF:000001">
    <property type="entry name" value="ATP-binding cassette subfamily C member 1"/>
    <property type="match status" value="1"/>
</dbReference>
<feature type="transmembrane region" description="Helical" evidence="14">
    <location>
        <begin position="97"/>
        <end position="118"/>
    </location>
</feature>
<dbReference type="GO" id="GO:0005774">
    <property type="term" value="C:vacuolar membrane"/>
    <property type="evidence" value="ECO:0007669"/>
    <property type="project" value="UniProtKB-SubCell"/>
</dbReference>
<keyword evidence="13" id="KW-0175">Coiled coil</keyword>
<keyword evidence="5 14" id="KW-0812">Transmembrane</keyword>
<dbReference type="PROSITE" id="PS00211">
    <property type="entry name" value="ABC_TRANSPORTER_1"/>
    <property type="match status" value="2"/>
</dbReference>
<feature type="transmembrane region" description="Helical" evidence="14">
    <location>
        <begin position="544"/>
        <end position="571"/>
    </location>
</feature>
<dbReference type="CDD" id="cd18603">
    <property type="entry name" value="ABC_6TM_MRP1_2_3_6_D2_like"/>
    <property type="match status" value="1"/>
</dbReference>
<feature type="transmembrane region" description="Helical" evidence="14">
    <location>
        <begin position="466"/>
        <end position="484"/>
    </location>
</feature>
<name>A0A815AEG4_9BILA</name>
<evidence type="ECO:0000256" key="2">
    <source>
        <dbReference type="ARBA" id="ARBA00009726"/>
    </source>
</evidence>
<feature type="transmembrane region" description="Helical" evidence="14">
    <location>
        <begin position="366"/>
        <end position="386"/>
    </location>
</feature>
<dbReference type="InterPro" id="IPR027417">
    <property type="entry name" value="P-loop_NTPase"/>
</dbReference>
<dbReference type="Gene3D" id="1.20.1560.10">
    <property type="entry name" value="ABC transporter type 1, transmembrane domain"/>
    <property type="match status" value="3"/>
</dbReference>
<dbReference type="InterPro" id="IPR036640">
    <property type="entry name" value="ABC1_TM_sf"/>
</dbReference>
<feature type="domain" description="ABC transporter" evidence="15">
    <location>
        <begin position="1436"/>
        <end position="1670"/>
    </location>
</feature>
<dbReference type="CDD" id="cd03250">
    <property type="entry name" value="ABCC_MRP_domain1"/>
    <property type="match status" value="1"/>
</dbReference>
<comment type="caution">
    <text evidence="17">The sequence shown here is derived from an EMBL/GenBank/DDBJ whole genome shotgun (WGS) entry which is preliminary data.</text>
</comment>
<comment type="subcellular location">
    <subcellularLocation>
        <location evidence="1">Vacuole membrane</location>
        <topology evidence="1">Multi-pass membrane protein</topology>
    </subcellularLocation>
</comment>
<dbReference type="InterPro" id="IPR011527">
    <property type="entry name" value="ABC1_TM_dom"/>
</dbReference>
<evidence type="ECO:0000256" key="6">
    <source>
        <dbReference type="ARBA" id="ARBA00022737"/>
    </source>
</evidence>
<feature type="domain" description="ABC transmembrane type-1" evidence="16">
    <location>
        <begin position="1166"/>
        <end position="1399"/>
    </location>
</feature>
<keyword evidence="3" id="KW-0813">Transport</keyword>
<dbReference type="PANTHER" id="PTHR24223">
    <property type="entry name" value="ATP-BINDING CASSETTE SUB-FAMILY C"/>
    <property type="match status" value="1"/>
</dbReference>
<dbReference type="EMBL" id="CAJNOW010000152">
    <property type="protein sequence ID" value="CAF1253547.1"/>
    <property type="molecule type" value="Genomic_DNA"/>
</dbReference>
<feature type="transmembrane region" description="Helical" evidence="14">
    <location>
        <begin position="1115"/>
        <end position="1135"/>
    </location>
</feature>
<dbReference type="EC" id="7.6.2.3" evidence="11"/>
<dbReference type="SMART" id="SM00382">
    <property type="entry name" value="AAA"/>
    <property type="match status" value="2"/>
</dbReference>
<dbReference type="GO" id="GO:0016887">
    <property type="term" value="F:ATP hydrolysis activity"/>
    <property type="evidence" value="ECO:0007669"/>
    <property type="project" value="InterPro"/>
</dbReference>
<dbReference type="InterPro" id="IPR003439">
    <property type="entry name" value="ABC_transporter-like_ATP-bd"/>
</dbReference>
<dbReference type="InterPro" id="IPR003593">
    <property type="entry name" value="AAA+_ATPase"/>
</dbReference>
<feature type="transmembrane region" description="Helical" evidence="14">
    <location>
        <begin position="30"/>
        <end position="50"/>
    </location>
</feature>
<evidence type="ECO:0000256" key="13">
    <source>
        <dbReference type="SAM" id="Coils"/>
    </source>
</evidence>
<sequence length="1684" mass="190224">MVRLCTTPFWDKNITKAPYPYLTECFRDTALQWFPLSVFWLVLPLWLWMLSERKIQPRPLPFSALFTTKATLTVLFLMVQITRIVYDYVLPSDTEKILANTISPISYVITSLIIFWLLNYERRKGMFCSGLLFGFWLLVCLTIIPDVIDYSMDYHQGKKSIYVLREVIRVWLHAIFALGSFVTHCFAESYNFPALSADETPTVPELYRSFPSRITYWWVTPLIIRGYRKPLTEKDCWQLEISERAVNIVHRVQACFEGTASRAKSIAYEKTRNWNRNDTAERKKLENENQDLLKQLPSVEIKNPPARTRAPIIFWRALFRAYKGKLIAGGLMKVIHDVLQFSGPMILKQVLTFLTDPTAPGWLGLFYAALLGATVVCQTLFLQAYFHRQYVVGLRFRSAITALVYRKSLKLSSSAKQGTTVGEIVNLMSIDASRFGELTSYIHVLWSGPFQIVLALVLLYRQMQLAIIPGLLLLLLLIPMNLYLQRIQKKLTTKQMKLKDQRIKMMNEILNGIKVLKLYAWEQAFIRRINDVRERELKCLRQKAFLNAVSSAIWSFAPILVCIATFATYVFSSENNILTAEKAFVSLALFNLLRFPLVVFPSIINSIIEAHVSNKRIQTFLNNEEIDEAAVIKTAIDSEHNIIKIEDGSFQWSNTTNASVILKNINLKVRQGSLVAIVGSVSAGKSSILAALLGEMCKIDGQVTISGTIAYVPQTAWILNATLKQNILFGKDYDEKLYNEIIDACELRSDFGMIKFTSLALFLLITVVWILEHLPERDEIEIGEKGINLSGGQKQRVALARALYSDADIYLFDDPLSAVDAHVGAHIFKYVIGPNGLLKNKTRILVTHGVSYLHKCDKIVVVASGEIIDHGSYDELMKKSKTLRDLVYSIATKETEQKSSDTEPKTPSTSPIKINEDVLKAVEDNIEDDAQEEAPTTPLITDENTFNEPKDTKQKLIQKETIETGSVKLNVFTTYIRACTIPMVLFIFCLFSLTALSSLSTNVWLSRWTDRSKNESISANVTSGSISKLRGIAIYSILGLCQGNKSLIHMFVVLFEFIGTYIMFKTSLYASRRLHNRFILKIFRLSLSFFERTPFGRIINRCSSDIDMIDNSIMFTLRSTLNAILGFIICFILIAHYLPETIPIMIIIFIPFLFLENNLESSVMQLFVLGLAAFTMQFFVYFAAYAASRKLHSSILFGVLRAPMAFFDTTPIGRIINRFAKDIDAIDSSLPSSFSSSFSTLIAVLITIIILIYGSWFAVFALVPLAILFSFIQRVYVASSRQLRRLDSTTRSPVYSNFGETVQGLSSIRAYNVQQRFIDLSDHLLDKNQACYFASCVANRWLAVRLESITNALTFFTALFAVLMRAHLTAGIVGLTITYAMQISQSLNWLVRMASDIETNIVSVERVNEYAELEPEAPWEIAEKKPPNDWPATGEIQLNNLTVRYRENLKLVLKGVTVNIQPGEKIGIIGRTGSGKSSLCITLFRIIEPTGGEIIIDNVDIRRIGLHDLRSKITIIPQDAVIFAGTVRFNIDPFGTYSDAEIWTALELVHMKGRISVLNDGLSHLLTEGGENLSSGERQLLCMARALLRKSKIFVLDEATAAIDMETDRLIQMTIRTAFKNATVLTIAHRLHTILDSTKILVLSAGRVKEYDEPGRLAANPTSAFAKLLRDANINLNTTNPMLQ</sequence>
<feature type="transmembrane region" description="Helical" evidence="14">
    <location>
        <begin position="1166"/>
        <end position="1187"/>
    </location>
</feature>
<dbReference type="Pfam" id="PF00005">
    <property type="entry name" value="ABC_tran"/>
    <property type="match status" value="2"/>
</dbReference>
<evidence type="ECO:0000256" key="3">
    <source>
        <dbReference type="ARBA" id="ARBA00022448"/>
    </source>
</evidence>
<comment type="similarity">
    <text evidence="2">Belongs to the ABC transporter superfamily. ABCC family. Conjugate transporter (TC 3.A.1.208) subfamily.</text>
</comment>
<dbReference type="InterPro" id="IPR050173">
    <property type="entry name" value="ABC_transporter_C-like"/>
</dbReference>
<feature type="transmembrane region" description="Helical" evidence="14">
    <location>
        <begin position="438"/>
        <end position="460"/>
    </location>
</feature>
<dbReference type="FunFam" id="1.20.1560.10:FF:000020">
    <property type="entry name" value="ABC metal ion transporter"/>
    <property type="match status" value="1"/>
</dbReference>
<evidence type="ECO:0000259" key="15">
    <source>
        <dbReference type="PROSITE" id="PS50893"/>
    </source>
</evidence>
<evidence type="ECO:0000256" key="12">
    <source>
        <dbReference type="ARBA" id="ARBA00047523"/>
    </source>
</evidence>
<keyword evidence="6" id="KW-0677">Repeat</keyword>
<feature type="coiled-coil region" evidence="13">
    <location>
        <begin position="275"/>
        <end position="302"/>
    </location>
</feature>
<keyword evidence="10 14" id="KW-0472">Membrane</keyword>
<dbReference type="Gene3D" id="3.40.50.300">
    <property type="entry name" value="P-loop containing nucleotide triphosphate hydrolases"/>
    <property type="match status" value="2"/>
</dbReference>
<dbReference type="SUPFAM" id="SSF52540">
    <property type="entry name" value="P-loop containing nucleoside triphosphate hydrolases"/>
    <property type="match status" value="2"/>
</dbReference>
<evidence type="ECO:0000313" key="17">
    <source>
        <dbReference type="EMBL" id="CAF1253547.1"/>
    </source>
</evidence>
<protein>
    <recommendedName>
        <fullName evidence="11">ABC-type glutathione-S-conjugate transporter</fullName>
        <ecNumber evidence="11">7.6.2.3</ecNumber>
    </recommendedName>
</protein>
<reference evidence="17" key="1">
    <citation type="submission" date="2021-02" db="EMBL/GenBank/DDBJ databases">
        <authorList>
            <person name="Nowell W R."/>
        </authorList>
    </citation>
    <scope>NUCLEOTIDE SEQUENCE</scope>
</reference>
<evidence type="ECO:0000256" key="5">
    <source>
        <dbReference type="ARBA" id="ARBA00022692"/>
    </source>
</evidence>
<dbReference type="SUPFAM" id="SSF90123">
    <property type="entry name" value="ABC transporter transmembrane region"/>
    <property type="match status" value="3"/>
</dbReference>
<dbReference type="CDD" id="cd18595">
    <property type="entry name" value="ABC_6TM_MRP1_2_3_6_D1_like"/>
    <property type="match status" value="1"/>
</dbReference>
<accession>A0A815AEG4</accession>
<organism evidence="17 18">
    <name type="scientific">Rotaria magnacalcarata</name>
    <dbReference type="NCBI Taxonomy" id="392030"/>
    <lineage>
        <taxon>Eukaryota</taxon>
        <taxon>Metazoa</taxon>
        <taxon>Spiralia</taxon>
        <taxon>Gnathifera</taxon>
        <taxon>Rotifera</taxon>
        <taxon>Eurotatoria</taxon>
        <taxon>Bdelloidea</taxon>
        <taxon>Philodinida</taxon>
        <taxon>Philodinidae</taxon>
        <taxon>Rotaria</taxon>
    </lineage>
</organism>
<evidence type="ECO:0000256" key="1">
    <source>
        <dbReference type="ARBA" id="ARBA00004128"/>
    </source>
</evidence>
<dbReference type="PANTHER" id="PTHR24223:SF443">
    <property type="entry name" value="MULTIDRUG-RESISTANCE LIKE PROTEIN 1, ISOFORM I"/>
    <property type="match status" value="1"/>
</dbReference>
<feature type="transmembrane region" description="Helical" evidence="14">
    <location>
        <begin position="983"/>
        <end position="1005"/>
    </location>
</feature>
<dbReference type="InterPro" id="IPR017871">
    <property type="entry name" value="ABC_transporter-like_CS"/>
</dbReference>
<feature type="domain" description="ABC transmembrane type-1" evidence="16">
    <location>
        <begin position="1051"/>
        <end position="1155"/>
    </location>
</feature>
<dbReference type="FunFam" id="3.40.50.300:FF:000074">
    <property type="entry name" value="Multidrug resistance-associated protein 5 isoform 1"/>
    <property type="match status" value="1"/>
</dbReference>
<evidence type="ECO:0000259" key="16">
    <source>
        <dbReference type="PROSITE" id="PS50929"/>
    </source>
</evidence>
<proteinExistence type="inferred from homology"/>
<dbReference type="GO" id="GO:0000323">
    <property type="term" value="C:lytic vacuole"/>
    <property type="evidence" value="ECO:0007669"/>
    <property type="project" value="UniProtKB-ARBA"/>
</dbReference>
<dbReference type="GO" id="GO:0005524">
    <property type="term" value="F:ATP binding"/>
    <property type="evidence" value="ECO:0007669"/>
    <property type="project" value="UniProtKB-KW"/>
</dbReference>
<dbReference type="Proteomes" id="UP000663834">
    <property type="component" value="Unassembled WGS sequence"/>
</dbReference>
<dbReference type="Pfam" id="PF00664">
    <property type="entry name" value="ABC_membrane"/>
    <property type="match status" value="3"/>
</dbReference>
<feature type="domain" description="ABC transmembrane type-1" evidence="16">
    <location>
        <begin position="327"/>
        <end position="609"/>
    </location>
</feature>
<evidence type="ECO:0000256" key="14">
    <source>
        <dbReference type="SAM" id="Phobius"/>
    </source>
</evidence>
<dbReference type="PROSITE" id="PS50893">
    <property type="entry name" value="ABC_TRANSPORTER_2"/>
    <property type="match status" value="2"/>
</dbReference>
<feature type="transmembrane region" description="Helical" evidence="14">
    <location>
        <begin position="62"/>
        <end position="85"/>
    </location>
</feature>
<dbReference type="OrthoDB" id="6500128at2759"/>
<feature type="transmembrane region" description="Helical" evidence="14">
    <location>
        <begin position="1234"/>
        <end position="1253"/>
    </location>
</feature>
<evidence type="ECO:0000256" key="11">
    <source>
        <dbReference type="ARBA" id="ARBA00024220"/>
    </source>
</evidence>
<dbReference type="GO" id="GO:0015431">
    <property type="term" value="F:ABC-type glutathione S-conjugate transporter activity"/>
    <property type="evidence" value="ECO:0007669"/>
    <property type="project" value="UniProtKB-EC"/>
</dbReference>
<dbReference type="PROSITE" id="PS50929">
    <property type="entry name" value="ABC_TM1F"/>
    <property type="match status" value="3"/>
</dbReference>
<feature type="transmembrane region" description="Helical" evidence="14">
    <location>
        <begin position="130"/>
        <end position="148"/>
    </location>
</feature>
<evidence type="ECO:0000256" key="9">
    <source>
        <dbReference type="ARBA" id="ARBA00022989"/>
    </source>
</evidence>
<keyword evidence="9 14" id="KW-1133">Transmembrane helix</keyword>
<feature type="transmembrane region" description="Helical" evidence="14">
    <location>
        <begin position="583"/>
        <end position="608"/>
    </location>
</feature>
<evidence type="ECO:0000313" key="18">
    <source>
        <dbReference type="Proteomes" id="UP000663834"/>
    </source>
</evidence>